<dbReference type="InterPro" id="IPR027417">
    <property type="entry name" value="P-loop_NTPase"/>
</dbReference>
<dbReference type="EC" id="3.6.3.14" evidence="10"/>
<dbReference type="KEGG" id="fmr:Fuma_03745"/>
<dbReference type="Gene3D" id="3.40.50.12240">
    <property type="match status" value="1"/>
</dbReference>
<evidence type="ECO:0000256" key="4">
    <source>
        <dbReference type="ARBA" id="ARBA00022741"/>
    </source>
</evidence>
<keyword evidence="4" id="KW-0547">Nucleotide-binding</keyword>
<dbReference type="GO" id="GO:0030257">
    <property type="term" value="C:type III protein secretion system complex"/>
    <property type="evidence" value="ECO:0007669"/>
    <property type="project" value="InterPro"/>
</dbReference>
<evidence type="ECO:0000256" key="5">
    <source>
        <dbReference type="ARBA" id="ARBA00022840"/>
    </source>
</evidence>
<proteinExistence type="predicted"/>
<dbReference type="Proteomes" id="UP000187735">
    <property type="component" value="Chromosome"/>
</dbReference>
<gene>
    <name evidence="10" type="primary">yscN</name>
    <name evidence="10" type="ORF">Fuma_03745</name>
</gene>
<evidence type="ECO:0000256" key="8">
    <source>
        <dbReference type="ARBA" id="ARBA00034006"/>
    </source>
</evidence>
<dbReference type="GO" id="GO:0005524">
    <property type="term" value="F:ATP binding"/>
    <property type="evidence" value="ECO:0007669"/>
    <property type="project" value="UniProtKB-KW"/>
</dbReference>
<comment type="subcellular location">
    <subcellularLocation>
        <location evidence="1">Cytoplasm</location>
    </subcellularLocation>
</comment>
<dbReference type="GO" id="GO:0008564">
    <property type="term" value="F:protein-exporting ATPase activity"/>
    <property type="evidence" value="ECO:0007669"/>
    <property type="project" value="UniProtKB-EC"/>
</dbReference>
<evidence type="ECO:0000256" key="2">
    <source>
        <dbReference type="ARBA" id="ARBA00022448"/>
    </source>
</evidence>
<dbReference type="GO" id="GO:0030254">
    <property type="term" value="P:protein secretion by the type III secretion system"/>
    <property type="evidence" value="ECO:0007669"/>
    <property type="project" value="InterPro"/>
</dbReference>
<dbReference type="SMART" id="SM00382">
    <property type="entry name" value="AAA"/>
    <property type="match status" value="1"/>
</dbReference>
<protein>
    <submittedName>
        <fullName evidence="10">Putative ATP synthase YscN</fullName>
        <ecNumber evidence="10">3.6.3.14</ecNumber>
    </submittedName>
</protein>
<evidence type="ECO:0000259" key="9">
    <source>
        <dbReference type="SMART" id="SM00382"/>
    </source>
</evidence>
<dbReference type="Pfam" id="PF00006">
    <property type="entry name" value="ATP-synt_ab"/>
    <property type="match status" value="1"/>
</dbReference>
<keyword evidence="10" id="KW-0378">Hydrolase</keyword>
<dbReference type="EMBL" id="CP017641">
    <property type="protein sequence ID" value="APZ94122.1"/>
    <property type="molecule type" value="Genomic_DNA"/>
</dbReference>
<keyword evidence="3" id="KW-0963">Cytoplasm</keyword>
<dbReference type="PANTHER" id="PTHR15184">
    <property type="entry name" value="ATP SYNTHASE"/>
    <property type="match status" value="1"/>
</dbReference>
<dbReference type="InterPro" id="IPR020003">
    <property type="entry name" value="ATPase_a/bsu_AS"/>
</dbReference>
<dbReference type="InterPro" id="IPR040627">
    <property type="entry name" value="T3SS_ATPase_C"/>
</dbReference>
<feature type="domain" description="AAA+ ATPase" evidence="9">
    <location>
        <begin position="148"/>
        <end position="329"/>
    </location>
</feature>
<sequence>MTRLAGDSAAFRNVGTLRSARGLLRASLPASVGEACRLRLPSGEDLTAEVVGFDDRESQLMCFDSQTGLRPGLEIMAMGRRRSVPVGRQLLGRVIDGVGRPVDGKGPVRCLASRSEEATVPAAMERVRISQPLTTGQRVIDGLISIGRGQRIGLFAGSGVGKSTLMGEIAKGANADVNVICLVGERGREVRPFIEDCLGVEGMKRSVVVVATSDQTPLIRIKAVLTAVTIAESFRDEGKDVLFFLDSVTRLAMAQRELGLLLDEPPGSRGYPPSVLSLMANVLERLGAGSTGTITGLITVLVEGDDMDEPIADAARSILDGHIVLSRKLATAGHFPAVDALESISRLFRDITGNEHQTYAGKVRNIMATYREMEDLIQIGAYQKGTSPKVDRAIQLMPAVKMYLQQQVGEQTSWQDTEQQLKSLAEAWPFD</sequence>
<evidence type="ECO:0000256" key="1">
    <source>
        <dbReference type="ARBA" id="ARBA00004496"/>
    </source>
</evidence>
<dbReference type="InterPro" id="IPR003593">
    <property type="entry name" value="AAA+_ATPase"/>
</dbReference>
<dbReference type="GO" id="GO:0016887">
    <property type="term" value="F:ATP hydrolysis activity"/>
    <property type="evidence" value="ECO:0007669"/>
    <property type="project" value="InterPro"/>
</dbReference>
<keyword evidence="2" id="KW-0813">Transport</keyword>
<dbReference type="STRING" id="1891926.Fuma_03745"/>
<organism evidence="10 11">
    <name type="scientific">Fuerstiella marisgermanici</name>
    <dbReference type="NCBI Taxonomy" id="1891926"/>
    <lineage>
        <taxon>Bacteria</taxon>
        <taxon>Pseudomonadati</taxon>
        <taxon>Planctomycetota</taxon>
        <taxon>Planctomycetia</taxon>
        <taxon>Planctomycetales</taxon>
        <taxon>Planctomycetaceae</taxon>
        <taxon>Fuerstiella</taxon>
    </lineage>
</organism>
<dbReference type="PANTHER" id="PTHR15184:SF9">
    <property type="entry name" value="SPI-1 TYPE 3 SECRETION SYSTEM ATPASE"/>
    <property type="match status" value="1"/>
</dbReference>
<dbReference type="InterPro" id="IPR005714">
    <property type="entry name" value="ATPase_T3SS_FliI/YscN"/>
</dbReference>
<keyword evidence="5" id="KW-0067">ATP-binding</keyword>
<evidence type="ECO:0000313" key="11">
    <source>
        <dbReference type="Proteomes" id="UP000187735"/>
    </source>
</evidence>
<evidence type="ECO:0000256" key="6">
    <source>
        <dbReference type="ARBA" id="ARBA00022927"/>
    </source>
</evidence>
<name>A0A1P8WJ79_9PLAN</name>
<dbReference type="NCBIfam" id="TIGR01026">
    <property type="entry name" value="fliI_yscN"/>
    <property type="match status" value="1"/>
</dbReference>
<dbReference type="Pfam" id="PF18269">
    <property type="entry name" value="T3SS_ATPase_C"/>
    <property type="match status" value="1"/>
</dbReference>
<evidence type="ECO:0000313" key="10">
    <source>
        <dbReference type="EMBL" id="APZ94122.1"/>
    </source>
</evidence>
<dbReference type="GO" id="GO:0005737">
    <property type="term" value="C:cytoplasm"/>
    <property type="evidence" value="ECO:0007669"/>
    <property type="project" value="UniProtKB-SubCell"/>
</dbReference>
<dbReference type="InterPro" id="IPR050053">
    <property type="entry name" value="ATPase_alpha/beta_chains"/>
</dbReference>
<dbReference type="OrthoDB" id="9802718at2"/>
<dbReference type="InterPro" id="IPR000194">
    <property type="entry name" value="ATPase_F1/V1/A1_a/bsu_nucl-bd"/>
</dbReference>
<keyword evidence="11" id="KW-1185">Reference proteome</keyword>
<reference evidence="10 11" key="1">
    <citation type="journal article" date="2016" name="Front. Microbiol.">
        <title>Fuerstia marisgermanicae gen. nov., sp. nov., an Unusual Member of the Phylum Planctomycetes from the German Wadden Sea.</title>
        <authorList>
            <person name="Kohn T."/>
            <person name="Heuer A."/>
            <person name="Jogler M."/>
            <person name="Vollmers J."/>
            <person name="Boedeker C."/>
            <person name="Bunk B."/>
            <person name="Rast P."/>
            <person name="Borchert D."/>
            <person name="Glockner I."/>
            <person name="Freese H.M."/>
            <person name="Klenk H.P."/>
            <person name="Overmann J."/>
            <person name="Kaster A.K."/>
            <person name="Rohde M."/>
            <person name="Wiegand S."/>
            <person name="Jogler C."/>
        </authorList>
    </citation>
    <scope>NUCLEOTIDE SEQUENCE [LARGE SCALE GENOMIC DNA]</scope>
    <source>
        <strain evidence="10 11">NH11</strain>
    </source>
</reference>
<dbReference type="SUPFAM" id="SSF52540">
    <property type="entry name" value="P-loop containing nucleoside triphosphate hydrolases"/>
    <property type="match status" value="1"/>
</dbReference>
<keyword evidence="7" id="KW-1278">Translocase</keyword>
<evidence type="ECO:0000256" key="7">
    <source>
        <dbReference type="ARBA" id="ARBA00022967"/>
    </source>
</evidence>
<dbReference type="PROSITE" id="PS00152">
    <property type="entry name" value="ATPASE_ALPHA_BETA"/>
    <property type="match status" value="1"/>
</dbReference>
<keyword evidence="6" id="KW-0653">Protein transport</keyword>
<dbReference type="GO" id="GO:0046933">
    <property type="term" value="F:proton-transporting ATP synthase activity, rotational mechanism"/>
    <property type="evidence" value="ECO:0007669"/>
    <property type="project" value="TreeGrafter"/>
</dbReference>
<evidence type="ECO:0000256" key="3">
    <source>
        <dbReference type="ARBA" id="ARBA00022490"/>
    </source>
</evidence>
<dbReference type="CDD" id="cd01136">
    <property type="entry name" value="ATPase_flagellum-secretory_path_III"/>
    <property type="match status" value="1"/>
</dbReference>
<dbReference type="AlphaFoldDB" id="A0A1P8WJ79"/>
<comment type="catalytic activity">
    <reaction evidence="8">
        <text>ATP + H2O + cellular proteinSide 1 = ADP + phosphate + cellular proteinSide 2.</text>
        <dbReference type="EC" id="7.4.2.8"/>
    </reaction>
</comment>
<dbReference type="FunFam" id="3.40.50.12240:FF:000002">
    <property type="entry name" value="Flagellum-specific ATP synthase FliI"/>
    <property type="match status" value="1"/>
</dbReference>
<accession>A0A1P8WJ79</accession>